<accession>A0A511F9F7</accession>
<evidence type="ECO:0000313" key="2">
    <source>
        <dbReference type="EMBL" id="GEL45873.1"/>
    </source>
</evidence>
<dbReference type="EMBL" id="BJVQ01000008">
    <property type="protein sequence ID" value="GEL45873.1"/>
    <property type="molecule type" value="Genomic_DNA"/>
</dbReference>
<feature type="region of interest" description="Disordered" evidence="1">
    <location>
        <begin position="1"/>
        <end position="33"/>
    </location>
</feature>
<evidence type="ECO:0000256" key="1">
    <source>
        <dbReference type="SAM" id="MobiDB-lite"/>
    </source>
</evidence>
<evidence type="ECO:0000313" key="3">
    <source>
        <dbReference type="Proteomes" id="UP000321723"/>
    </source>
</evidence>
<sequence length="106" mass="10932">MSDRSAMSTQKSASASRTWPTAPSASSARRRAHSGWCCEWNASITTRPDPSARAATSSASAAFAVKGFSQRTCLPAAIARRIQTPCSAAGVGTYTASTSGSERTAS</sequence>
<proteinExistence type="predicted"/>
<reference evidence="2 3" key="1">
    <citation type="submission" date="2019-07" db="EMBL/GenBank/DDBJ databases">
        <title>Whole genome shotgun sequence of Cellulomonas hominis NBRC 16055.</title>
        <authorList>
            <person name="Hosoyama A."/>
            <person name="Uohara A."/>
            <person name="Ohji S."/>
            <person name="Ichikawa N."/>
        </authorList>
    </citation>
    <scope>NUCLEOTIDE SEQUENCE [LARGE SCALE GENOMIC DNA]</scope>
    <source>
        <strain evidence="2 3">NBRC 16055</strain>
    </source>
</reference>
<dbReference type="Proteomes" id="UP000321723">
    <property type="component" value="Unassembled WGS sequence"/>
</dbReference>
<protein>
    <submittedName>
        <fullName evidence="2">Uncharacterized protein</fullName>
    </submittedName>
</protein>
<gene>
    <name evidence="2" type="ORF">CHO01_09890</name>
</gene>
<comment type="caution">
    <text evidence="2">The sequence shown here is derived from an EMBL/GenBank/DDBJ whole genome shotgun (WGS) entry which is preliminary data.</text>
</comment>
<organism evidence="2 3">
    <name type="scientific">Cellulomonas hominis</name>
    <dbReference type="NCBI Taxonomy" id="156981"/>
    <lineage>
        <taxon>Bacteria</taxon>
        <taxon>Bacillati</taxon>
        <taxon>Actinomycetota</taxon>
        <taxon>Actinomycetes</taxon>
        <taxon>Micrococcales</taxon>
        <taxon>Cellulomonadaceae</taxon>
        <taxon>Cellulomonas</taxon>
    </lineage>
</organism>
<feature type="compositionally biased region" description="Polar residues" evidence="1">
    <location>
        <begin position="1"/>
        <end position="11"/>
    </location>
</feature>
<keyword evidence="3" id="KW-1185">Reference proteome</keyword>
<feature type="compositionally biased region" description="Low complexity" evidence="1">
    <location>
        <begin position="12"/>
        <end position="27"/>
    </location>
</feature>
<dbReference type="AlphaFoldDB" id="A0A511F9F7"/>
<name>A0A511F9F7_9CELL</name>